<evidence type="ECO:0000313" key="2">
    <source>
        <dbReference type="WBParaSite" id="ES5_v2.g557.t1"/>
    </source>
</evidence>
<evidence type="ECO:0000313" key="1">
    <source>
        <dbReference type="Proteomes" id="UP000887579"/>
    </source>
</evidence>
<reference evidence="2" key="1">
    <citation type="submission" date="2022-11" db="UniProtKB">
        <authorList>
            <consortium name="WormBaseParasite"/>
        </authorList>
    </citation>
    <scope>IDENTIFICATION</scope>
</reference>
<sequence>MSRNLLRFSIRNYAISIRLFSNSSSRSLASNTKFINVQKESEKEILTLVYQKQFDLALERLKEIEKRTLTEKKNAYFRIRLVSHLISNGYGTCLDLLDNLHDEFISDEQFSVALERILNSGNLENAVEKAGEFYKKVVNYGIHRKRNRDLLIHKIIQKATMSTSMSFDSIWNLYNELSITEPLNLTIKEEKIRQKLHPASLWEIIKSVNSLPKTNEKKNALKILKTFIDSNGSSVQKGCLNNLWLLYNNQVIEFADALLVSGESFNQDYIEYVLIISANTKEPRLLDCFLNYPNFFQHKPEMLAKICETLALILGKNGDSKGLEMLYKKILHIYKEHPQVFHVTYFKKTLYRISHFFKCSNMVCPEDLSEVLKRLY</sequence>
<name>A0AC34GNS5_9BILA</name>
<proteinExistence type="predicted"/>
<dbReference type="WBParaSite" id="ES5_v2.g557.t1">
    <property type="protein sequence ID" value="ES5_v2.g557.t1"/>
    <property type="gene ID" value="ES5_v2.g557"/>
</dbReference>
<organism evidence="1 2">
    <name type="scientific">Panagrolaimus sp. ES5</name>
    <dbReference type="NCBI Taxonomy" id="591445"/>
    <lineage>
        <taxon>Eukaryota</taxon>
        <taxon>Metazoa</taxon>
        <taxon>Ecdysozoa</taxon>
        <taxon>Nematoda</taxon>
        <taxon>Chromadorea</taxon>
        <taxon>Rhabditida</taxon>
        <taxon>Tylenchina</taxon>
        <taxon>Panagrolaimomorpha</taxon>
        <taxon>Panagrolaimoidea</taxon>
        <taxon>Panagrolaimidae</taxon>
        <taxon>Panagrolaimus</taxon>
    </lineage>
</organism>
<protein>
    <submittedName>
        <fullName evidence="2">Pentatricopeptide repeat-containing protein</fullName>
    </submittedName>
</protein>
<dbReference type="Proteomes" id="UP000887579">
    <property type="component" value="Unplaced"/>
</dbReference>
<accession>A0AC34GNS5</accession>